<accession>A0A9Q8SUW8</accession>
<sequence>MDAASTDTVLENPVDSGNMAFVDALLRRQSIRRIRSAPVRPELVVKLSVMRWLAQLDLHLLSSEASVKQGYEQIAQRFVMGQPPETSVRLDEDEKFFQIAAVFIPSMLDWAGQSRWELAMADLREKSALGSGWAKGNL</sequence>
<evidence type="ECO:0000313" key="2">
    <source>
        <dbReference type="Proteomes" id="UP000830671"/>
    </source>
</evidence>
<gene>
    <name evidence="1" type="ORF">CLUP02_09470</name>
</gene>
<dbReference type="KEGG" id="clup:CLUP02_09470"/>
<protein>
    <submittedName>
        <fullName evidence="1">Uncharacterized protein</fullName>
    </submittedName>
</protein>
<dbReference type="AlphaFoldDB" id="A0A9Q8SUW8"/>
<dbReference type="EMBL" id="CP019477">
    <property type="protein sequence ID" value="UQC83974.1"/>
    <property type="molecule type" value="Genomic_DNA"/>
</dbReference>
<reference evidence="1" key="1">
    <citation type="journal article" date="2021" name="Mol. Plant Microbe Interact.">
        <title>Complete Genome Sequence of the Plant-Pathogenic Fungus Colletotrichum lupini.</title>
        <authorList>
            <person name="Baroncelli R."/>
            <person name="Pensec F."/>
            <person name="Da Lio D."/>
            <person name="Boufleur T."/>
            <person name="Vicente I."/>
            <person name="Sarrocco S."/>
            <person name="Picot A."/>
            <person name="Baraldi E."/>
            <person name="Sukno S."/>
            <person name="Thon M."/>
            <person name="Le Floch G."/>
        </authorList>
    </citation>
    <scope>NUCLEOTIDE SEQUENCE</scope>
    <source>
        <strain evidence="1">IMI 504893</strain>
    </source>
</reference>
<name>A0A9Q8SUW8_9PEZI</name>
<dbReference type="Proteomes" id="UP000830671">
    <property type="component" value="Chromosome 5"/>
</dbReference>
<dbReference type="RefSeq" id="XP_049145592.1">
    <property type="nucleotide sequence ID" value="XM_049288448.1"/>
</dbReference>
<dbReference type="GeneID" id="73343458"/>
<organism evidence="1 2">
    <name type="scientific">Colletotrichum lupini</name>
    <dbReference type="NCBI Taxonomy" id="145971"/>
    <lineage>
        <taxon>Eukaryota</taxon>
        <taxon>Fungi</taxon>
        <taxon>Dikarya</taxon>
        <taxon>Ascomycota</taxon>
        <taxon>Pezizomycotina</taxon>
        <taxon>Sordariomycetes</taxon>
        <taxon>Hypocreomycetidae</taxon>
        <taxon>Glomerellales</taxon>
        <taxon>Glomerellaceae</taxon>
        <taxon>Colletotrichum</taxon>
        <taxon>Colletotrichum acutatum species complex</taxon>
    </lineage>
</organism>
<keyword evidence="2" id="KW-1185">Reference proteome</keyword>
<evidence type="ECO:0000313" key="1">
    <source>
        <dbReference type="EMBL" id="UQC83974.1"/>
    </source>
</evidence>
<proteinExistence type="predicted"/>